<dbReference type="PANTHER" id="PTHR10083">
    <property type="entry name" value="KUNITZ-TYPE PROTEASE INHIBITOR-RELATED"/>
    <property type="match status" value="1"/>
</dbReference>
<dbReference type="GO" id="GO:0004867">
    <property type="term" value="F:serine-type endopeptidase inhibitor activity"/>
    <property type="evidence" value="ECO:0007669"/>
    <property type="project" value="InterPro"/>
</dbReference>
<protein>
    <recommendedName>
        <fullName evidence="2">BPTI/Kunitz inhibitor domain-containing protein</fullName>
    </recommendedName>
</protein>
<dbReference type="Gene3D" id="4.10.410.10">
    <property type="entry name" value="Pancreatic trypsin inhibitor Kunitz domain"/>
    <property type="match status" value="2"/>
</dbReference>
<dbReference type="PROSITE" id="PS00280">
    <property type="entry name" value="BPTI_KUNITZ_1"/>
    <property type="match status" value="2"/>
</dbReference>
<dbReference type="Pfam" id="PF00014">
    <property type="entry name" value="Kunitz_BPTI"/>
    <property type="match status" value="2"/>
</dbReference>
<sequence length="149" mass="16852">GSNCQNRQNPCALPPDSGTCDELVPRYYYDKHNQHCLPFNFTGCGGNANNFRSEEECHGITMKESILSPCACQADPSSSCSCNNRETRWRYNYKQQTCEEFIYSGCQGNSNNFLSVEACQNRCVIGACCYREPMFKKKVIGYSLQGFDK</sequence>
<gene>
    <name evidence="3" type="ORF">LOTGIDRAFT_119365</name>
</gene>
<proteinExistence type="predicted"/>
<dbReference type="RefSeq" id="XP_009056014.1">
    <property type="nucleotide sequence ID" value="XM_009057766.1"/>
</dbReference>
<accession>V4A970</accession>
<dbReference type="EMBL" id="KB201931">
    <property type="protein sequence ID" value="ESO93317.1"/>
    <property type="molecule type" value="Genomic_DNA"/>
</dbReference>
<dbReference type="AlphaFoldDB" id="V4A970"/>
<dbReference type="InterPro" id="IPR002223">
    <property type="entry name" value="Kunitz_BPTI"/>
</dbReference>
<dbReference type="OrthoDB" id="5950222at2759"/>
<dbReference type="InterPro" id="IPR020901">
    <property type="entry name" value="Prtase_inh_Kunz-CS"/>
</dbReference>
<evidence type="ECO:0000313" key="4">
    <source>
        <dbReference type="Proteomes" id="UP000030746"/>
    </source>
</evidence>
<feature type="non-terminal residue" evidence="3">
    <location>
        <position position="1"/>
    </location>
</feature>
<keyword evidence="4" id="KW-1185">Reference proteome</keyword>
<dbReference type="STRING" id="225164.V4A970"/>
<feature type="domain" description="BPTI/Kunitz inhibitor" evidence="2">
    <location>
        <begin position="11"/>
        <end position="61"/>
    </location>
</feature>
<dbReference type="PROSITE" id="PS50279">
    <property type="entry name" value="BPTI_KUNITZ_2"/>
    <property type="match status" value="2"/>
</dbReference>
<dbReference type="SUPFAM" id="SSF57362">
    <property type="entry name" value="BPTI-like"/>
    <property type="match status" value="2"/>
</dbReference>
<dbReference type="GeneID" id="20231734"/>
<dbReference type="HOGENOM" id="CLU_112937_0_0_1"/>
<dbReference type="GO" id="GO:0005615">
    <property type="term" value="C:extracellular space"/>
    <property type="evidence" value="ECO:0007669"/>
    <property type="project" value="TreeGrafter"/>
</dbReference>
<evidence type="ECO:0000256" key="1">
    <source>
        <dbReference type="ARBA" id="ARBA00023157"/>
    </source>
</evidence>
<evidence type="ECO:0000313" key="3">
    <source>
        <dbReference type="EMBL" id="ESO93317.1"/>
    </source>
</evidence>
<name>V4A970_LOTGI</name>
<evidence type="ECO:0000259" key="2">
    <source>
        <dbReference type="PROSITE" id="PS50279"/>
    </source>
</evidence>
<dbReference type="KEGG" id="lgi:LOTGIDRAFT_119365"/>
<dbReference type="Proteomes" id="UP000030746">
    <property type="component" value="Unassembled WGS sequence"/>
</dbReference>
<dbReference type="InterPro" id="IPR050098">
    <property type="entry name" value="TFPI/VKTCI-like"/>
</dbReference>
<organism evidence="3 4">
    <name type="scientific">Lottia gigantea</name>
    <name type="common">Giant owl limpet</name>
    <dbReference type="NCBI Taxonomy" id="225164"/>
    <lineage>
        <taxon>Eukaryota</taxon>
        <taxon>Metazoa</taxon>
        <taxon>Spiralia</taxon>
        <taxon>Lophotrochozoa</taxon>
        <taxon>Mollusca</taxon>
        <taxon>Gastropoda</taxon>
        <taxon>Patellogastropoda</taxon>
        <taxon>Lottioidea</taxon>
        <taxon>Lottiidae</taxon>
        <taxon>Lottia</taxon>
    </lineage>
</organism>
<dbReference type="PANTHER" id="PTHR10083:SF374">
    <property type="entry name" value="BPTI_KUNITZ INHIBITOR DOMAIN-CONTAINING PROTEIN"/>
    <property type="match status" value="1"/>
</dbReference>
<dbReference type="OMA" id="WCKASFP"/>
<dbReference type="CTD" id="20231734"/>
<dbReference type="PRINTS" id="PR00759">
    <property type="entry name" value="BASICPTASE"/>
</dbReference>
<reference evidence="3 4" key="1">
    <citation type="journal article" date="2013" name="Nature">
        <title>Insights into bilaterian evolution from three spiralian genomes.</title>
        <authorList>
            <person name="Simakov O."/>
            <person name="Marletaz F."/>
            <person name="Cho S.J."/>
            <person name="Edsinger-Gonzales E."/>
            <person name="Havlak P."/>
            <person name="Hellsten U."/>
            <person name="Kuo D.H."/>
            <person name="Larsson T."/>
            <person name="Lv J."/>
            <person name="Arendt D."/>
            <person name="Savage R."/>
            <person name="Osoegawa K."/>
            <person name="de Jong P."/>
            <person name="Grimwood J."/>
            <person name="Chapman J.A."/>
            <person name="Shapiro H."/>
            <person name="Aerts A."/>
            <person name="Otillar R.P."/>
            <person name="Terry A.Y."/>
            <person name="Boore J.L."/>
            <person name="Grigoriev I.V."/>
            <person name="Lindberg D.R."/>
            <person name="Seaver E.C."/>
            <person name="Weisblat D.A."/>
            <person name="Putnam N.H."/>
            <person name="Rokhsar D.S."/>
        </authorList>
    </citation>
    <scope>NUCLEOTIDE SEQUENCE [LARGE SCALE GENOMIC DNA]</scope>
</reference>
<dbReference type="SMART" id="SM00131">
    <property type="entry name" value="KU"/>
    <property type="match status" value="2"/>
</dbReference>
<feature type="domain" description="BPTI/Kunitz inhibitor" evidence="2">
    <location>
        <begin position="72"/>
        <end position="123"/>
    </location>
</feature>
<dbReference type="CDD" id="cd00109">
    <property type="entry name" value="Kunitz-type"/>
    <property type="match status" value="1"/>
</dbReference>
<keyword evidence="1" id="KW-1015">Disulfide bond</keyword>
<dbReference type="InterPro" id="IPR036880">
    <property type="entry name" value="Kunitz_BPTI_sf"/>
</dbReference>